<dbReference type="EMBL" id="AHES01000026">
    <property type="protein sequence ID" value="EOO74394.1"/>
    <property type="molecule type" value="Genomic_DNA"/>
</dbReference>
<dbReference type="AlphaFoldDB" id="R8HNH4"/>
<sequence length="76" mass="9038">MVGIPIYQRIDLFLGEIDYLEAKVFGIKGDKRIVRKQVITLKDFVPDYLIIDKFMLRLFITTEGYIEGERKELLLW</sequence>
<reference evidence="1 2" key="1">
    <citation type="submission" date="2012-12" db="EMBL/GenBank/DDBJ databases">
        <title>The Genome Sequence of Bacillus cereus VD021.</title>
        <authorList>
            <consortium name="The Broad Institute Genome Sequencing Platform"/>
            <consortium name="The Broad Institute Genome Sequencing Center for Infectious Disease"/>
            <person name="Feldgarden M."/>
            <person name="Van der Auwera G.A."/>
            <person name="Mahillon J."/>
            <person name="Duprez V."/>
            <person name="Timmery S."/>
            <person name="Mattelet C."/>
            <person name="Dierick K."/>
            <person name="Sun M."/>
            <person name="Yu Z."/>
            <person name="Zhu L."/>
            <person name="Hu X."/>
            <person name="Shank E.B."/>
            <person name="Swiecicka I."/>
            <person name="Hansen B.M."/>
            <person name="Andrup L."/>
            <person name="Walker B."/>
            <person name="Young S.K."/>
            <person name="Zeng Q."/>
            <person name="Gargeya S."/>
            <person name="Fitzgerald M."/>
            <person name="Haas B."/>
            <person name="Abouelleil A."/>
            <person name="Alvarado L."/>
            <person name="Arachchi H.M."/>
            <person name="Berlin A.M."/>
            <person name="Chapman S.B."/>
            <person name="Dewar J."/>
            <person name="Goldberg J."/>
            <person name="Griggs A."/>
            <person name="Gujja S."/>
            <person name="Hansen M."/>
            <person name="Howarth C."/>
            <person name="Imamovic A."/>
            <person name="Larimer J."/>
            <person name="McCowan C."/>
            <person name="Murphy C."/>
            <person name="Neiman D."/>
            <person name="Pearson M."/>
            <person name="Priest M."/>
            <person name="Roberts A."/>
            <person name="Saif S."/>
            <person name="Shea T."/>
            <person name="Sisk P."/>
            <person name="Sykes S."/>
            <person name="Wortman J."/>
            <person name="Nusbaum C."/>
            <person name="Birren B."/>
        </authorList>
    </citation>
    <scope>NUCLEOTIDE SEQUENCE [LARGE SCALE GENOMIC DNA]</scope>
    <source>
        <strain evidence="1 2">VD021</strain>
    </source>
</reference>
<dbReference type="HOGENOM" id="CLU_2646732_0_0_9"/>
<organism evidence="1 2">
    <name type="scientific">Bacillus cereus VD021</name>
    <dbReference type="NCBI Taxonomy" id="1053224"/>
    <lineage>
        <taxon>Bacteria</taxon>
        <taxon>Bacillati</taxon>
        <taxon>Bacillota</taxon>
        <taxon>Bacilli</taxon>
        <taxon>Bacillales</taxon>
        <taxon>Bacillaceae</taxon>
        <taxon>Bacillus</taxon>
        <taxon>Bacillus cereus group</taxon>
    </lineage>
</organism>
<name>R8HNH4_BACCE</name>
<evidence type="ECO:0000313" key="2">
    <source>
        <dbReference type="Proteomes" id="UP000014040"/>
    </source>
</evidence>
<proteinExistence type="predicted"/>
<comment type="caution">
    <text evidence="1">The sequence shown here is derived from an EMBL/GenBank/DDBJ whole genome shotgun (WGS) entry which is preliminary data.</text>
</comment>
<dbReference type="RefSeq" id="WP_016101932.1">
    <property type="nucleotide sequence ID" value="NZ_KB976280.1"/>
</dbReference>
<protein>
    <submittedName>
        <fullName evidence="1">Uncharacterized protein</fullName>
    </submittedName>
</protein>
<accession>R8HNH4</accession>
<evidence type="ECO:0000313" key="1">
    <source>
        <dbReference type="EMBL" id="EOO74394.1"/>
    </source>
</evidence>
<gene>
    <name evidence="1" type="ORF">IIC_03021</name>
</gene>
<dbReference type="Proteomes" id="UP000014040">
    <property type="component" value="Unassembled WGS sequence"/>
</dbReference>